<evidence type="ECO:0000313" key="3">
    <source>
        <dbReference type="Proteomes" id="UP000637267"/>
    </source>
</evidence>
<reference evidence="3" key="1">
    <citation type="journal article" date="2019" name="Int. J. Syst. Evol. Microbiol.">
        <title>The Global Catalogue of Microorganisms (GCM) 10K type strain sequencing project: providing services to taxonomists for standard genome sequencing and annotation.</title>
        <authorList>
            <consortium name="The Broad Institute Genomics Platform"/>
            <consortium name="The Broad Institute Genome Sequencing Center for Infectious Disease"/>
            <person name="Wu L."/>
            <person name="Ma J."/>
        </authorList>
    </citation>
    <scope>NUCLEOTIDE SEQUENCE [LARGE SCALE GENOMIC DNA]</scope>
    <source>
        <strain evidence="3">CGMCC 1.8859</strain>
    </source>
</reference>
<organism evidence="2 3">
    <name type="scientific">Silvimonas iriomotensis</name>
    <dbReference type="NCBI Taxonomy" id="449662"/>
    <lineage>
        <taxon>Bacteria</taxon>
        <taxon>Pseudomonadati</taxon>
        <taxon>Pseudomonadota</taxon>
        <taxon>Betaproteobacteria</taxon>
        <taxon>Neisseriales</taxon>
        <taxon>Chitinibacteraceae</taxon>
        <taxon>Silvimonas</taxon>
    </lineage>
</organism>
<evidence type="ECO:0000313" key="2">
    <source>
        <dbReference type="EMBL" id="GGP23828.1"/>
    </source>
</evidence>
<name>A0ABQ2PER1_9NEIS</name>
<proteinExistence type="predicted"/>
<gene>
    <name evidence="2" type="ORF">GCM10010970_38280</name>
</gene>
<keyword evidence="1" id="KW-1133">Transmembrane helix</keyword>
<keyword evidence="3" id="KW-1185">Reference proteome</keyword>
<dbReference type="InterPro" id="IPR021344">
    <property type="entry name" value="DUF2970"/>
</dbReference>
<protein>
    <recommendedName>
        <fullName evidence="4">DUF2970 domain-containing protein</fullName>
    </recommendedName>
</protein>
<dbReference type="RefSeq" id="WP_188706628.1">
    <property type="nucleotide sequence ID" value="NZ_BMLX01000008.1"/>
</dbReference>
<sequence length="58" mass="6198">MIDAIKTVLAAFFGVRGRKGAEASQKVKPQQIVITAVVLALILALLVFGLVRLLVAEH</sequence>
<keyword evidence="1" id="KW-0472">Membrane</keyword>
<dbReference type="EMBL" id="BMLX01000008">
    <property type="protein sequence ID" value="GGP23828.1"/>
    <property type="molecule type" value="Genomic_DNA"/>
</dbReference>
<accession>A0ABQ2PER1</accession>
<comment type="caution">
    <text evidence="2">The sequence shown here is derived from an EMBL/GenBank/DDBJ whole genome shotgun (WGS) entry which is preliminary data.</text>
</comment>
<dbReference type="Pfam" id="PF11174">
    <property type="entry name" value="DUF2970"/>
    <property type="match status" value="1"/>
</dbReference>
<keyword evidence="1" id="KW-0812">Transmembrane</keyword>
<evidence type="ECO:0000256" key="1">
    <source>
        <dbReference type="SAM" id="Phobius"/>
    </source>
</evidence>
<dbReference type="Proteomes" id="UP000637267">
    <property type="component" value="Unassembled WGS sequence"/>
</dbReference>
<evidence type="ECO:0008006" key="4">
    <source>
        <dbReference type="Google" id="ProtNLM"/>
    </source>
</evidence>
<feature type="transmembrane region" description="Helical" evidence="1">
    <location>
        <begin position="33"/>
        <end position="55"/>
    </location>
</feature>